<feature type="region of interest" description="Disordered" evidence="1">
    <location>
        <begin position="224"/>
        <end position="262"/>
    </location>
</feature>
<protein>
    <submittedName>
        <fullName evidence="2">CG3330</fullName>
    </submittedName>
</protein>
<keyword evidence="3" id="KW-1185">Reference proteome</keyword>
<reference evidence="2 3" key="1">
    <citation type="submission" date="2015-08" db="EMBL/GenBank/DDBJ databases">
        <title>Ancestral chromatin configuration constrains chromatin evolution on differentiating sex chromosomes in Drosophila.</title>
        <authorList>
            <person name="Zhou Q."/>
            <person name="Bachtrog D."/>
        </authorList>
    </citation>
    <scope>NUCLEOTIDE SEQUENCE [LARGE SCALE GENOMIC DNA]</scope>
    <source>
        <tissue evidence="2">Whole larvae</tissue>
    </source>
</reference>
<proteinExistence type="predicted"/>
<evidence type="ECO:0000256" key="1">
    <source>
        <dbReference type="SAM" id="MobiDB-lite"/>
    </source>
</evidence>
<dbReference type="OMA" id="VNRNIRQ"/>
<dbReference type="EMBL" id="CP012526">
    <property type="protein sequence ID" value="ALC45570.1"/>
    <property type="molecule type" value="Genomic_DNA"/>
</dbReference>
<feature type="region of interest" description="Disordered" evidence="1">
    <location>
        <begin position="134"/>
        <end position="204"/>
    </location>
</feature>
<feature type="compositionally biased region" description="Basic residues" evidence="1">
    <location>
        <begin position="184"/>
        <end position="204"/>
    </location>
</feature>
<organism evidence="2 3">
    <name type="scientific">Drosophila busckii</name>
    <name type="common">Fruit fly</name>
    <dbReference type="NCBI Taxonomy" id="30019"/>
    <lineage>
        <taxon>Eukaryota</taxon>
        <taxon>Metazoa</taxon>
        <taxon>Ecdysozoa</taxon>
        <taxon>Arthropoda</taxon>
        <taxon>Hexapoda</taxon>
        <taxon>Insecta</taxon>
        <taxon>Pterygota</taxon>
        <taxon>Neoptera</taxon>
        <taxon>Endopterygota</taxon>
        <taxon>Diptera</taxon>
        <taxon>Brachycera</taxon>
        <taxon>Muscomorpha</taxon>
        <taxon>Ephydroidea</taxon>
        <taxon>Drosophilidae</taxon>
        <taxon>Drosophila</taxon>
    </lineage>
</organism>
<accession>A0A0M4F329</accession>
<feature type="compositionally biased region" description="Basic residues" evidence="1">
    <location>
        <begin position="231"/>
        <end position="255"/>
    </location>
</feature>
<dbReference type="Proteomes" id="UP000494163">
    <property type="component" value="Chromosome 3R"/>
</dbReference>
<dbReference type="AlphaFoldDB" id="A0A0M4F329"/>
<dbReference type="OrthoDB" id="8035072at2759"/>
<sequence>MAQSTPVKVNKISVLHKMFGLAKKKAVNSYIVPQNSTINLEQKPGLRDHINNLTENTYDRNAMNKCPHCENMAKNFLYLESLIRNNCDKHQKCSLCQSSLKYLQYVNRNIMQVFGNFDSIVQAARVFSTQAPPAPKYAVRKQADKQLSQRAEGGAVVGSQKSSKSLKSQKSKKSLKSQQSLKSGKSKSKSKAGLKSHTGHGKMVLKSKYKQKANKLASHLSKVVRSVSQHKSLHPVRSKLKKHHGMKSMKSKRHAAPPTSINWSLLKRNLPKRKALGAK</sequence>
<dbReference type="STRING" id="30019.A0A0M4F329"/>
<name>A0A0M4F329_DROBS</name>
<evidence type="ECO:0000313" key="2">
    <source>
        <dbReference type="EMBL" id="ALC45570.1"/>
    </source>
</evidence>
<evidence type="ECO:0000313" key="3">
    <source>
        <dbReference type="Proteomes" id="UP000494163"/>
    </source>
</evidence>
<gene>
    <name evidence="2" type="ORF">Dbus_chr3Rg320</name>
</gene>